<dbReference type="PROSITE" id="PS51257">
    <property type="entry name" value="PROKAR_LIPOPROTEIN"/>
    <property type="match status" value="1"/>
</dbReference>
<protein>
    <recommendedName>
        <fullName evidence="3">DUF4142 domain-containing protein</fullName>
    </recommendedName>
</protein>
<organism evidence="1 2">
    <name type="scientific">Albibacterium profundi</name>
    <dbReference type="NCBI Taxonomy" id="3134906"/>
    <lineage>
        <taxon>Bacteria</taxon>
        <taxon>Pseudomonadati</taxon>
        <taxon>Bacteroidota</taxon>
        <taxon>Sphingobacteriia</taxon>
        <taxon>Sphingobacteriales</taxon>
        <taxon>Sphingobacteriaceae</taxon>
        <taxon>Albibacterium</taxon>
    </lineage>
</organism>
<evidence type="ECO:0000313" key="1">
    <source>
        <dbReference type="EMBL" id="MFB5944941.1"/>
    </source>
</evidence>
<gene>
    <name evidence="1" type="ORF">WKR92_03770</name>
</gene>
<evidence type="ECO:0000313" key="2">
    <source>
        <dbReference type="Proteomes" id="UP001580928"/>
    </source>
</evidence>
<sequence length="182" mass="19949">MKQPAFFYSSLLAAALFMGSCGDSNKTFRYNDYTKVDTEAYKALNIVYEEALFQEYAALNLNPKSQELATKYKDLANEVASLAIESNVILPEFAEDHFDVKAGKSTGYPVAAAPAVADSLATDSTVTNAVESPSAPVLSAEKMAEKVKHSQGEIVHQLENISRNTNTVIQDFAVEKLKEFEH</sequence>
<proteinExistence type="predicted"/>
<name>A0ABV5CBL0_9SPHI</name>
<accession>A0ABV5CBL0</accession>
<dbReference type="RefSeq" id="WP_375556499.1">
    <property type="nucleotide sequence ID" value="NZ_JBBVGT010000002.1"/>
</dbReference>
<dbReference type="EMBL" id="JBBVGT010000002">
    <property type="protein sequence ID" value="MFB5944941.1"/>
    <property type="molecule type" value="Genomic_DNA"/>
</dbReference>
<comment type="caution">
    <text evidence="1">The sequence shown here is derived from an EMBL/GenBank/DDBJ whole genome shotgun (WGS) entry which is preliminary data.</text>
</comment>
<reference evidence="1 2" key="1">
    <citation type="submission" date="2024-04" db="EMBL/GenBank/DDBJ databases">
        <title>Albibacterium profundi sp. nov., isolated from sediment of the Challenger Deep of Mariana Trench.</title>
        <authorList>
            <person name="Wang Y."/>
        </authorList>
    </citation>
    <scope>NUCLEOTIDE SEQUENCE [LARGE SCALE GENOMIC DNA]</scope>
    <source>
        <strain evidence="1 2">RHL897</strain>
    </source>
</reference>
<dbReference type="Proteomes" id="UP001580928">
    <property type="component" value="Unassembled WGS sequence"/>
</dbReference>
<evidence type="ECO:0008006" key="3">
    <source>
        <dbReference type="Google" id="ProtNLM"/>
    </source>
</evidence>
<keyword evidence="2" id="KW-1185">Reference proteome</keyword>